<gene>
    <name evidence="2" type="ORF">DSM107010_71790</name>
</gene>
<dbReference type="Pfam" id="PF05419">
    <property type="entry name" value="GUN4"/>
    <property type="match status" value="1"/>
</dbReference>
<accession>A0AB37U8K8</accession>
<name>A0AB37U8K8_9CYAN</name>
<dbReference type="CDD" id="cd16383">
    <property type="entry name" value="GUN4"/>
    <property type="match status" value="1"/>
</dbReference>
<dbReference type="Proteomes" id="UP000282574">
    <property type="component" value="Unassembled WGS sequence"/>
</dbReference>
<dbReference type="Gene3D" id="1.10.10.1770">
    <property type="entry name" value="Gun4-like"/>
    <property type="match status" value="1"/>
</dbReference>
<evidence type="ECO:0000313" key="2">
    <source>
        <dbReference type="EMBL" id="RUS94628.1"/>
    </source>
</evidence>
<dbReference type="PANTHER" id="PTHR34800">
    <property type="entry name" value="TETRAPYRROLE-BINDING PROTEIN, CHLOROPLASTIC"/>
    <property type="match status" value="1"/>
</dbReference>
<proteinExistence type="predicted"/>
<dbReference type="EMBL" id="RSCK01000206">
    <property type="protein sequence ID" value="RUS94628.1"/>
    <property type="molecule type" value="Genomic_DNA"/>
</dbReference>
<dbReference type="GO" id="GO:0046906">
    <property type="term" value="F:tetrapyrrole binding"/>
    <property type="evidence" value="ECO:0007669"/>
    <property type="project" value="TreeGrafter"/>
</dbReference>
<dbReference type="InterPro" id="IPR037215">
    <property type="entry name" value="GUN4-like_sf"/>
</dbReference>
<feature type="domain" description="GUN4-like" evidence="1">
    <location>
        <begin position="10"/>
        <end position="133"/>
    </location>
</feature>
<dbReference type="PANTHER" id="PTHR34800:SF1">
    <property type="entry name" value="TETRAPYRROLE-BINDING PROTEIN, CHLOROPLASTIC"/>
    <property type="match status" value="1"/>
</dbReference>
<comment type="caution">
    <text evidence="2">The sequence shown here is derived from an EMBL/GenBank/DDBJ whole genome shotgun (WGS) entry which is preliminary data.</text>
</comment>
<evidence type="ECO:0000259" key="1">
    <source>
        <dbReference type="Pfam" id="PF05419"/>
    </source>
</evidence>
<dbReference type="SUPFAM" id="SSF140869">
    <property type="entry name" value="GUN4-like"/>
    <property type="match status" value="1"/>
</dbReference>
<keyword evidence="3" id="KW-1185">Reference proteome</keyword>
<protein>
    <recommendedName>
        <fullName evidence="1">GUN4-like domain-containing protein</fullName>
    </recommendedName>
</protein>
<dbReference type="InterPro" id="IPR008629">
    <property type="entry name" value="GUN4-like"/>
</dbReference>
<dbReference type="Gene3D" id="1.25.40.620">
    <property type="match status" value="1"/>
</dbReference>
<dbReference type="AlphaFoldDB" id="A0AB37U8K8"/>
<dbReference type="RefSeq" id="WP_106171141.1">
    <property type="nucleotide sequence ID" value="NZ_JAVKZF010000009.1"/>
</dbReference>
<organism evidence="2 3">
    <name type="scientific">Chroococcidiopsis cubana SAG 39.79</name>
    <dbReference type="NCBI Taxonomy" id="388085"/>
    <lineage>
        <taxon>Bacteria</taxon>
        <taxon>Bacillati</taxon>
        <taxon>Cyanobacteriota</taxon>
        <taxon>Cyanophyceae</taxon>
        <taxon>Chroococcidiopsidales</taxon>
        <taxon>Chroococcidiopsidaceae</taxon>
        <taxon>Chroococcidiopsis</taxon>
    </lineage>
</organism>
<sequence length="160" mass="17971">MLEGSELLSTVGVDYSPLRDLLASGQWKKADEETGAIMLKISGRVAAGWLREEDIETFPCADLQTIDSLWLKSSSDRFGFTAQCYIWESVGQDYGKFGDTVGWRSQQRYSLWYHYSELDFSLNAPTGHLPAAPFFKFCELAIGWTATLPSKLADCCVEDF</sequence>
<evidence type="ECO:0000313" key="3">
    <source>
        <dbReference type="Proteomes" id="UP000282574"/>
    </source>
</evidence>
<reference evidence="2 3" key="1">
    <citation type="journal article" date="2019" name="Genome Biol. Evol.">
        <title>Day and night: Metabolic profiles and evolutionary relationships of six axenic non-marine cyanobacteria.</title>
        <authorList>
            <person name="Will S.E."/>
            <person name="Henke P."/>
            <person name="Boedeker C."/>
            <person name="Huang S."/>
            <person name="Brinkmann H."/>
            <person name="Rohde M."/>
            <person name="Jarek M."/>
            <person name="Friedl T."/>
            <person name="Seufert S."/>
            <person name="Schumacher M."/>
            <person name="Overmann J."/>
            <person name="Neumann-Schaal M."/>
            <person name="Petersen J."/>
        </authorList>
    </citation>
    <scope>NUCLEOTIDE SEQUENCE [LARGE SCALE GENOMIC DNA]</scope>
    <source>
        <strain evidence="2 3">SAG 39.79</strain>
    </source>
</reference>
<dbReference type="GO" id="GO:0030288">
    <property type="term" value="C:outer membrane-bounded periplasmic space"/>
    <property type="evidence" value="ECO:0007669"/>
    <property type="project" value="TreeGrafter"/>
</dbReference>